<dbReference type="PANTHER" id="PTHR34294:SF1">
    <property type="entry name" value="TRANSCRIPTIONAL REGULATOR LSRR"/>
    <property type="match status" value="1"/>
</dbReference>
<evidence type="ECO:0000313" key="8">
    <source>
        <dbReference type="Proteomes" id="UP000293764"/>
    </source>
</evidence>
<dbReference type="InterPro" id="IPR013324">
    <property type="entry name" value="RNA_pol_sigma_r3/r4-like"/>
</dbReference>
<gene>
    <name evidence="7" type="ORF">EUA98_16975</name>
</gene>
<evidence type="ECO:0000256" key="5">
    <source>
        <dbReference type="SAM" id="MobiDB-lite"/>
    </source>
</evidence>
<dbReference type="AlphaFoldDB" id="A0A4Q5MW59"/>
<dbReference type="InterPro" id="IPR051054">
    <property type="entry name" value="SorC_transcr_regulators"/>
</dbReference>
<dbReference type="Pfam" id="PF04198">
    <property type="entry name" value="Sugar-bind"/>
    <property type="match status" value="1"/>
</dbReference>
<organism evidence="7 8">
    <name type="scientific">Pengzhenrongella frigida</name>
    <dbReference type="NCBI Taxonomy" id="1259133"/>
    <lineage>
        <taxon>Bacteria</taxon>
        <taxon>Bacillati</taxon>
        <taxon>Actinomycetota</taxon>
        <taxon>Actinomycetes</taxon>
        <taxon>Micrococcales</taxon>
        <taxon>Pengzhenrongella</taxon>
    </lineage>
</organism>
<dbReference type="PANTHER" id="PTHR34294">
    <property type="entry name" value="TRANSCRIPTIONAL REGULATOR-RELATED"/>
    <property type="match status" value="1"/>
</dbReference>
<dbReference type="InterPro" id="IPR037171">
    <property type="entry name" value="NagB/RpiA_transferase-like"/>
</dbReference>
<comment type="caution">
    <text evidence="7">The sequence shown here is derived from an EMBL/GenBank/DDBJ whole genome shotgun (WGS) entry which is preliminary data.</text>
</comment>
<reference evidence="7 8" key="1">
    <citation type="submission" date="2019-01" db="EMBL/GenBank/DDBJ databases">
        <title>Novel species of Cellulomonas.</title>
        <authorList>
            <person name="Liu Q."/>
            <person name="Xin Y.-H."/>
        </authorList>
    </citation>
    <scope>NUCLEOTIDE SEQUENCE [LARGE SCALE GENOMIC DNA]</scope>
    <source>
        <strain evidence="7 8">HLT2-17</strain>
    </source>
</reference>
<evidence type="ECO:0000256" key="2">
    <source>
        <dbReference type="ARBA" id="ARBA00023015"/>
    </source>
</evidence>
<dbReference type="Gene3D" id="3.40.50.1360">
    <property type="match status" value="1"/>
</dbReference>
<dbReference type="GO" id="GO:0030246">
    <property type="term" value="F:carbohydrate binding"/>
    <property type="evidence" value="ECO:0007669"/>
    <property type="project" value="InterPro"/>
</dbReference>
<sequence length="344" mass="36842">MGGALAPPTRSPTASGRREMERQSRVRGDADWAAEEQLLRVAWYYYVDELTQDEIAKRLSISRASAGRLLGRCRDSGIVRFTINSDYYESFQVGRQLKEKFGLKEALVPPSDETDLQNQAIVNARLGRGGAQYLQSHLKPGDILGMGWGDTVRQTMDSLSSDAIADVSTVTLTGGVGAYINTLRRARDDRGSGLLDAVLPTPILASSEALATALRAESEVQDVLKMARRANHAIVGIGSMTGQATLAQVGNATQDELARYADAGAVGDVLGLFYDAQGQLVDLPIHRRRIGIEMDDLMAIPNVVGVAGGMSKRAAISGALRGGFLDVLVTTEEVARALLAEDAP</sequence>
<proteinExistence type="inferred from homology"/>
<evidence type="ECO:0000256" key="1">
    <source>
        <dbReference type="ARBA" id="ARBA00010466"/>
    </source>
</evidence>
<dbReference type="EMBL" id="SDWW01000053">
    <property type="protein sequence ID" value="RYV49775.1"/>
    <property type="molecule type" value="Genomic_DNA"/>
</dbReference>
<dbReference type="InterPro" id="IPR007324">
    <property type="entry name" value="Sugar-bd_dom_put"/>
</dbReference>
<keyword evidence="2" id="KW-0805">Transcription regulation</keyword>
<dbReference type="InterPro" id="IPR036388">
    <property type="entry name" value="WH-like_DNA-bd_sf"/>
</dbReference>
<dbReference type="GO" id="GO:0003677">
    <property type="term" value="F:DNA binding"/>
    <property type="evidence" value="ECO:0007669"/>
    <property type="project" value="UniProtKB-KW"/>
</dbReference>
<feature type="compositionally biased region" description="Basic and acidic residues" evidence="5">
    <location>
        <begin position="16"/>
        <end position="28"/>
    </location>
</feature>
<dbReference type="Gene3D" id="1.10.10.10">
    <property type="entry name" value="Winged helix-like DNA-binding domain superfamily/Winged helix DNA-binding domain"/>
    <property type="match status" value="1"/>
</dbReference>
<accession>A0A4Q5MW59</accession>
<keyword evidence="4" id="KW-0804">Transcription</keyword>
<keyword evidence="3" id="KW-0238">DNA-binding</keyword>
<evidence type="ECO:0000256" key="3">
    <source>
        <dbReference type="ARBA" id="ARBA00023125"/>
    </source>
</evidence>
<evidence type="ECO:0000259" key="6">
    <source>
        <dbReference type="Pfam" id="PF04198"/>
    </source>
</evidence>
<comment type="similarity">
    <text evidence="1">Belongs to the SorC transcriptional regulatory family.</text>
</comment>
<protein>
    <submittedName>
        <fullName evidence="7">Sugar-binding transcriptional regulator</fullName>
    </submittedName>
</protein>
<name>A0A4Q5MW59_9MICO</name>
<dbReference type="SUPFAM" id="SSF100950">
    <property type="entry name" value="NagB/RpiA/CoA transferase-like"/>
    <property type="match status" value="1"/>
</dbReference>
<keyword evidence="8" id="KW-1185">Reference proteome</keyword>
<feature type="domain" description="Sugar-binding" evidence="6">
    <location>
        <begin position="87"/>
        <end position="340"/>
    </location>
</feature>
<evidence type="ECO:0000313" key="7">
    <source>
        <dbReference type="EMBL" id="RYV49775.1"/>
    </source>
</evidence>
<evidence type="ECO:0000256" key="4">
    <source>
        <dbReference type="ARBA" id="ARBA00023163"/>
    </source>
</evidence>
<dbReference type="Proteomes" id="UP000293764">
    <property type="component" value="Unassembled WGS sequence"/>
</dbReference>
<feature type="region of interest" description="Disordered" evidence="5">
    <location>
        <begin position="1"/>
        <end position="28"/>
    </location>
</feature>
<dbReference type="SUPFAM" id="SSF88659">
    <property type="entry name" value="Sigma3 and sigma4 domains of RNA polymerase sigma factors"/>
    <property type="match status" value="1"/>
</dbReference>